<feature type="region of interest" description="Disordered" evidence="2">
    <location>
        <begin position="425"/>
        <end position="485"/>
    </location>
</feature>
<name>A0ABN8LUE1_9CNID</name>
<feature type="region of interest" description="Disordered" evidence="2">
    <location>
        <begin position="231"/>
        <end position="332"/>
    </location>
</feature>
<feature type="region of interest" description="Disordered" evidence="2">
    <location>
        <begin position="709"/>
        <end position="730"/>
    </location>
</feature>
<sequence>MEASITFTGVKSEEDMSANQAENTINELSCYLPGNKLIERNFISSFSEREGVFALDKDGNGSDMDISEDCATETRVTVNRKDSIFSVPLIRVEDWSSSESDMEDDFDETVNIWNNLNNDIKLCIDVNSFRNKLRGSPEKKTEDVSLNSNKNGVPTEVELLQQVTAELKAELNTLKEQLEQEKKNSTEVKSLKTQQVCTLTFKLANAVRQRERAEEELAKIQKEMEELKEVIKSQEEKLTSRNLGEDTEYEKTDKSAESGFLDSEETGDVGESKEKEDESDLLSELEVNGNDGMCSEPIRNKVEKLSIENSSPENLPLGEAPDGEDWQSDVSPVSSLALSGFESWKEKSSLLEKSEESEDFQTNTSSEICFSSHANSSFETCDEFVEGKDSVVTELTIPSNHITLSESSSIQANVENNFKRSLVKPDDERDKISKSGNLRLARKNRRKHSLNSEDQESSPPTSPGDESVGYLSERVNSPGHYGMAEDHTVAVHPGNFQQAHKVDLLRLASKLQIDEVTTGGVKETDEGTLEGFYSQQQTMPKGNIHPVNKDVDSSHKGLWNPNGSASQNVCEDMKELKDELKSALKEIEELRQENKEMKKEMRKLSTSAEENEFFVKTTQFTERLLREMREREAKVHAQRAHLTCETYRLDGDLSYSRNPEVSSMRWLSSAQRRSDECLHRLTQSKSSLSSLKVLGAKLKEITRSVENMAMDPELQPRDTLRQSSRAPDLSYYSPSSPYSILLNDHLQITEQSITPARSSEVDKEMSRENSTMARTALEKLGEEGNLVPSNTPLTEKDSVRRDKKFQITDHAPELLKSSGGSGTGDWHHDTKDHIQRYIVRSSDYIAKLRDLKPEEMTSDSKLP</sequence>
<evidence type="ECO:0000313" key="4">
    <source>
        <dbReference type="Proteomes" id="UP001159427"/>
    </source>
</evidence>
<dbReference type="Proteomes" id="UP001159427">
    <property type="component" value="Unassembled WGS sequence"/>
</dbReference>
<dbReference type="EMBL" id="CALNXI010000140">
    <property type="protein sequence ID" value="CAH3020223.1"/>
    <property type="molecule type" value="Genomic_DNA"/>
</dbReference>
<feature type="compositionally biased region" description="Basic residues" evidence="2">
    <location>
        <begin position="440"/>
        <end position="449"/>
    </location>
</feature>
<evidence type="ECO:0000256" key="2">
    <source>
        <dbReference type="SAM" id="MobiDB-lite"/>
    </source>
</evidence>
<accession>A0ABN8LUE1</accession>
<feature type="coiled-coil region" evidence="1">
    <location>
        <begin position="566"/>
        <end position="610"/>
    </location>
</feature>
<comment type="caution">
    <text evidence="3">The sequence shown here is derived from an EMBL/GenBank/DDBJ whole genome shotgun (WGS) entry which is preliminary data.</text>
</comment>
<gene>
    <name evidence="3" type="ORF">PEVE_00006266</name>
</gene>
<reference evidence="3 4" key="1">
    <citation type="submission" date="2022-05" db="EMBL/GenBank/DDBJ databases">
        <authorList>
            <consortium name="Genoscope - CEA"/>
            <person name="William W."/>
        </authorList>
    </citation>
    <scope>NUCLEOTIDE SEQUENCE [LARGE SCALE GENOMIC DNA]</scope>
</reference>
<organism evidence="3 4">
    <name type="scientific">Porites evermanni</name>
    <dbReference type="NCBI Taxonomy" id="104178"/>
    <lineage>
        <taxon>Eukaryota</taxon>
        <taxon>Metazoa</taxon>
        <taxon>Cnidaria</taxon>
        <taxon>Anthozoa</taxon>
        <taxon>Hexacorallia</taxon>
        <taxon>Scleractinia</taxon>
        <taxon>Fungiina</taxon>
        <taxon>Poritidae</taxon>
        <taxon>Porites</taxon>
    </lineage>
</organism>
<proteinExistence type="predicted"/>
<protein>
    <submittedName>
        <fullName evidence="3">Uncharacterized protein</fullName>
    </submittedName>
</protein>
<keyword evidence="4" id="KW-1185">Reference proteome</keyword>
<evidence type="ECO:0000313" key="3">
    <source>
        <dbReference type="EMBL" id="CAH3020223.1"/>
    </source>
</evidence>
<keyword evidence="1" id="KW-0175">Coiled coil</keyword>
<evidence type="ECO:0000256" key="1">
    <source>
        <dbReference type="SAM" id="Coils"/>
    </source>
</evidence>